<dbReference type="OrthoDB" id="2454446at2"/>
<dbReference type="RefSeq" id="WP_017434991.1">
    <property type="nucleotide sequence ID" value="NZ_BAWO01000045.1"/>
</dbReference>
<gene>
    <name evidence="1" type="ORF">GCA01S_045_00480</name>
</gene>
<accession>A0A023DGT9</accession>
<sequence>MREKKLNKRKEILDKITELQQTYCEGCFLKSTFRKEYGKTYAQSFCINQCTVGEKMRQYGAMLLAVSSRSTK</sequence>
<dbReference type="Proteomes" id="UP000023561">
    <property type="component" value="Unassembled WGS sequence"/>
</dbReference>
<comment type="caution">
    <text evidence="1">The sequence shown here is derived from an EMBL/GenBank/DDBJ whole genome shotgun (WGS) entry which is preliminary data.</text>
</comment>
<protein>
    <recommendedName>
        <fullName evidence="3">Zinc-finger domain-containing protein</fullName>
    </recommendedName>
</protein>
<name>A0A023DGT9_9BACL</name>
<dbReference type="InterPro" id="IPR019718">
    <property type="entry name" value="DUF2602"/>
</dbReference>
<reference evidence="1 2" key="1">
    <citation type="submission" date="2014-04" db="EMBL/GenBank/DDBJ databases">
        <title>Whole genome shotgun sequence of Geobacillus caldoxylosilyticus NBRC 107762.</title>
        <authorList>
            <person name="Hosoyama A."/>
            <person name="Hosoyama Y."/>
            <person name="Katano-Makiyama Y."/>
            <person name="Tsuchikane K."/>
            <person name="Ohji S."/>
            <person name="Ichikawa N."/>
            <person name="Yamazoe A."/>
            <person name="Fujita N."/>
        </authorList>
    </citation>
    <scope>NUCLEOTIDE SEQUENCE [LARGE SCALE GENOMIC DNA]</scope>
    <source>
        <strain evidence="1 2">NBRC 107762</strain>
    </source>
</reference>
<evidence type="ECO:0000313" key="2">
    <source>
        <dbReference type="Proteomes" id="UP000023561"/>
    </source>
</evidence>
<dbReference type="GeneID" id="301191608"/>
<evidence type="ECO:0008006" key="3">
    <source>
        <dbReference type="Google" id="ProtNLM"/>
    </source>
</evidence>
<dbReference type="EMBL" id="BAWO01000045">
    <property type="protein sequence ID" value="GAJ40519.1"/>
    <property type="molecule type" value="Genomic_DNA"/>
</dbReference>
<keyword evidence="2" id="KW-1185">Reference proteome</keyword>
<dbReference type="Pfam" id="PF10782">
    <property type="entry name" value="zf-C2HCIx2C"/>
    <property type="match status" value="1"/>
</dbReference>
<evidence type="ECO:0000313" key="1">
    <source>
        <dbReference type="EMBL" id="GAJ40519.1"/>
    </source>
</evidence>
<proteinExistence type="predicted"/>
<dbReference type="AlphaFoldDB" id="A0A023DGT9"/>
<organism evidence="1 2">
    <name type="scientific">Parageobacillus caldoxylosilyticus NBRC 107762</name>
    <dbReference type="NCBI Taxonomy" id="1220594"/>
    <lineage>
        <taxon>Bacteria</taxon>
        <taxon>Bacillati</taxon>
        <taxon>Bacillota</taxon>
        <taxon>Bacilli</taxon>
        <taxon>Bacillales</taxon>
        <taxon>Anoxybacillaceae</taxon>
        <taxon>Saccharococcus</taxon>
    </lineage>
</organism>